<keyword evidence="4" id="KW-1185">Reference proteome</keyword>
<dbReference type="Proteomes" id="UP000030758">
    <property type="component" value="Unassembled WGS sequence"/>
</dbReference>
<accession>A0A085LYQ8</accession>
<dbReference type="AlphaFoldDB" id="A0A085LYQ8"/>
<evidence type="ECO:0000313" key="3">
    <source>
        <dbReference type="EMBL" id="KFD60160.1"/>
    </source>
</evidence>
<dbReference type="EMBL" id="KL363259">
    <property type="protein sequence ID" value="KFD50104.1"/>
    <property type="molecule type" value="Genomic_DNA"/>
</dbReference>
<protein>
    <submittedName>
        <fullName evidence="2">Uncharacterized protein</fullName>
    </submittedName>
</protein>
<organism evidence="2 4">
    <name type="scientific">Trichuris suis</name>
    <name type="common">pig whipworm</name>
    <dbReference type="NCBI Taxonomy" id="68888"/>
    <lineage>
        <taxon>Eukaryota</taxon>
        <taxon>Metazoa</taxon>
        <taxon>Ecdysozoa</taxon>
        <taxon>Nematoda</taxon>
        <taxon>Enoplea</taxon>
        <taxon>Dorylaimia</taxon>
        <taxon>Trichinellida</taxon>
        <taxon>Trichuridae</taxon>
        <taxon>Trichuris</taxon>
    </lineage>
</organism>
<gene>
    <name evidence="2" type="ORF">M513_09064</name>
    <name evidence="3" type="ORF">M514_09064</name>
</gene>
<reference evidence="2 4" key="1">
    <citation type="journal article" date="2014" name="Nat. Genet.">
        <title>Genome and transcriptome of the porcine whipworm Trichuris suis.</title>
        <authorList>
            <person name="Jex A.R."/>
            <person name="Nejsum P."/>
            <person name="Schwarz E.M."/>
            <person name="Hu L."/>
            <person name="Young N.D."/>
            <person name="Hall R.S."/>
            <person name="Korhonen P.K."/>
            <person name="Liao S."/>
            <person name="Thamsborg S."/>
            <person name="Xia J."/>
            <person name="Xu P."/>
            <person name="Wang S."/>
            <person name="Scheerlinck J.P."/>
            <person name="Hofmann A."/>
            <person name="Sternberg P.W."/>
            <person name="Wang J."/>
            <person name="Gasser R.B."/>
        </authorList>
    </citation>
    <scope>NUCLEOTIDE SEQUENCE [LARGE SCALE GENOMIC DNA]</scope>
    <source>
        <strain evidence="3">DCEP-RM93F</strain>
        <strain evidence="2">DCEP-RM93M</strain>
    </source>
</reference>
<name>A0A085LYQ8_9BILA</name>
<dbReference type="EMBL" id="KL367690">
    <property type="protein sequence ID" value="KFD60160.1"/>
    <property type="molecule type" value="Genomic_DNA"/>
</dbReference>
<feature type="region of interest" description="Disordered" evidence="1">
    <location>
        <begin position="45"/>
        <end position="65"/>
    </location>
</feature>
<proteinExistence type="predicted"/>
<dbReference type="Proteomes" id="UP000030764">
    <property type="component" value="Unassembled WGS sequence"/>
</dbReference>
<evidence type="ECO:0000256" key="1">
    <source>
        <dbReference type="SAM" id="MobiDB-lite"/>
    </source>
</evidence>
<sequence>MPLVERITSLENAQREQCDEICPPEKKDKCLVCWASQDDDPLASAVSMNQGNEDGEGVCADLPRP</sequence>
<evidence type="ECO:0000313" key="2">
    <source>
        <dbReference type="EMBL" id="KFD50104.1"/>
    </source>
</evidence>
<evidence type="ECO:0000313" key="4">
    <source>
        <dbReference type="Proteomes" id="UP000030764"/>
    </source>
</evidence>